<dbReference type="InterPro" id="IPR024361">
    <property type="entry name" value="BACON"/>
</dbReference>
<protein>
    <submittedName>
        <fullName evidence="11">Pregnancy-associated plasma protein-A</fullName>
    </submittedName>
</protein>
<comment type="caution">
    <text evidence="11">The sequence shown here is derived from an EMBL/GenBank/DDBJ whole genome shotgun (WGS) entry which is preliminary data.</text>
</comment>
<dbReference type="InterPro" id="IPR024079">
    <property type="entry name" value="MetalloPept_cat_dom_sf"/>
</dbReference>
<evidence type="ECO:0000256" key="7">
    <source>
        <dbReference type="ARBA" id="ARBA00023049"/>
    </source>
</evidence>
<evidence type="ECO:0000259" key="10">
    <source>
        <dbReference type="Pfam" id="PF19190"/>
    </source>
</evidence>
<feature type="domain" description="BACON" evidence="10">
    <location>
        <begin position="38"/>
        <end position="107"/>
    </location>
</feature>
<dbReference type="PANTHER" id="PTHR47466">
    <property type="match status" value="1"/>
</dbReference>
<dbReference type="Pfam" id="PF05572">
    <property type="entry name" value="Peptidase_M43"/>
    <property type="match status" value="1"/>
</dbReference>
<dbReference type="NCBIfam" id="TIGR03952">
    <property type="entry name" value="metzin_BF0631"/>
    <property type="match status" value="1"/>
</dbReference>
<name>A0A108TAK4_BACSE</name>
<evidence type="ECO:0000256" key="4">
    <source>
        <dbReference type="ARBA" id="ARBA00022729"/>
    </source>
</evidence>
<dbReference type="STRING" id="46506.AA415_00743"/>
<comment type="similarity">
    <text evidence="1">Belongs to the peptidase M43B family.</text>
</comment>
<evidence type="ECO:0000256" key="2">
    <source>
        <dbReference type="ARBA" id="ARBA00022670"/>
    </source>
</evidence>
<dbReference type="Gene3D" id="3.40.390.10">
    <property type="entry name" value="Collagenase (Catalytic Domain)"/>
    <property type="match status" value="1"/>
</dbReference>
<dbReference type="GO" id="GO:0046872">
    <property type="term" value="F:metal ion binding"/>
    <property type="evidence" value="ECO:0007669"/>
    <property type="project" value="UniProtKB-KW"/>
</dbReference>
<evidence type="ECO:0000256" key="8">
    <source>
        <dbReference type="ARBA" id="ARBA00023157"/>
    </source>
</evidence>
<dbReference type="SUPFAM" id="SSF55486">
    <property type="entry name" value="Metalloproteases ('zincins'), catalytic domain"/>
    <property type="match status" value="1"/>
</dbReference>
<sequence length="448" mass="49698">MKSIYKPMKIQALIVAVIASFILYGCEDNEANCLELSESSFSNVDGDGATLTVSVTSDVEWQISKTAQWCNVTPGKGSGNQTLTLQIEANPDSKERKVTVTVASPATKMSRKIEITQAAGYTPIEQYHYDLPVVFHVLYQNKSDAQQYVSPNRLSEILNAVNRLYKKSVQSADMNLTFTLATANPDGEKTDQPGVEYISWPGSYPIDCDAFMNDDINGTAGKGYVRYVWDPNRYINIMVYNFANESGSNTTTLGISHLPFTTKGANSLAGLSEINVSRLELKNLSFPYCVSINSRFINEESTATTYKPADITVTLAHELGHYLGLHHVFSETERGNSCEDTDYCTDTPTYNKEAYDMNYAYIAANEAENFTFANLVNRENCLTGESFVSHNIMDYAISHSDQFTPEQQARIRHVLLYSPLIPGPKAVQEADTRSAPDGLMKLPIRTAK</sequence>
<dbReference type="InterPro" id="IPR023852">
    <property type="entry name" value="Metalloproteinase_lipop_BF0631"/>
</dbReference>
<evidence type="ECO:0000256" key="6">
    <source>
        <dbReference type="ARBA" id="ARBA00022833"/>
    </source>
</evidence>
<evidence type="ECO:0000256" key="5">
    <source>
        <dbReference type="ARBA" id="ARBA00022801"/>
    </source>
</evidence>
<dbReference type="PROSITE" id="PS51257">
    <property type="entry name" value="PROKAR_LIPOPROTEIN"/>
    <property type="match status" value="1"/>
</dbReference>
<evidence type="ECO:0000256" key="3">
    <source>
        <dbReference type="ARBA" id="ARBA00022723"/>
    </source>
</evidence>
<accession>A0A108TAK4</accession>
<dbReference type="EMBL" id="LRGC01000003">
    <property type="protein sequence ID" value="KWR56436.1"/>
    <property type="molecule type" value="Genomic_DNA"/>
</dbReference>
<evidence type="ECO:0000313" key="12">
    <source>
        <dbReference type="Proteomes" id="UP000056419"/>
    </source>
</evidence>
<dbReference type="Proteomes" id="UP000056419">
    <property type="component" value="Unassembled WGS sequence"/>
</dbReference>
<proteinExistence type="inferred from homology"/>
<evidence type="ECO:0000313" key="11">
    <source>
        <dbReference type="EMBL" id="KWR56436.1"/>
    </source>
</evidence>
<dbReference type="GO" id="GO:0008237">
    <property type="term" value="F:metallopeptidase activity"/>
    <property type="evidence" value="ECO:0007669"/>
    <property type="project" value="UniProtKB-KW"/>
</dbReference>
<gene>
    <name evidence="11" type="ORF">AA415_00743</name>
</gene>
<keyword evidence="6" id="KW-0862">Zinc</keyword>
<keyword evidence="4" id="KW-0732">Signal</keyword>
<keyword evidence="5" id="KW-0378">Hydrolase</keyword>
<dbReference type="Gene3D" id="2.60.40.10">
    <property type="entry name" value="Immunoglobulins"/>
    <property type="match status" value="1"/>
</dbReference>
<dbReference type="Pfam" id="PF19190">
    <property type="entry name" value="BACON_2"/>
    <property type="match status" value="1"/>
</dbReference>
<dbReference type="PANTHER" id="PTHR47466:SF1">
    <property type="entry name" value="METALLOPROTEASE MEP1 (AFU_ORTHOLOGUE AFUA_1G07730)-RELATED"/>
    <property type="match status" value="1"/>
</dbReference>
<evidence type="ECO:0000259" key="9">
    <source>
        <dbReference type="Pfam" id="PF05572"/>
    </source>
</evidence>
<dbReference type="CDD" id="cd14948">
    <property type="entry name" value="BACON"/>
    <property type="match status" value="1"/>
</dbReference>
<evidence type="ECO:0000256" key="1">
    <source>
        <dbReference type="ARBA" id="ARBA00008721"/>
    </source>
</evidence>
<dbReference type="RefSeq" id="WP_082709258.1">
    <property type="nucleotide sequence ID" value="NZ_LRGC01000003.1"/>
</dbReference>
<dbReference type="AlphaFoldDB" id="A0A108TAK4"/>
<feature type="domain" description="Peptidase M43 pregnancy-associated plasma-A" evidence="9">
    <location>
        <begin position="225"/>
        <end position="415"/>
    </location>
</feature>
<dbReference type="InterPro" id="IPR013783">
    <property type="entry name" value="Ig-like_fold"/>
</dbReference>
<keyword evidence="12" id="KW-1185">Reference proteome</keyword>
<dbReference type="InterPro" id="IPR008754">
    <property type="entry name" value="Peptidase_M43"/>
</dbReference>
<organism evidence="11 12">
    <name type="scientific">Bacteroides stercoris</name>
    <dbReference type="NCBI Taxonomy" id="46506"/>
    <lineage>
        <taxon>Bacteria</taxon>
        <taxon>Pseudomonadati</taxon>
        <taxon>Bacteroidota</taxon>
        <taxon>Bacteroidia</taxon>
        <taxon>Bacteroidales</taxon>
        <taxon>Bacteroidaceae</taxon>
        <taxon>Bacteroides</taxon>
    </lineage>
</organism>
<keyword evidence="3" id="KW-0479">Metal-binding</keyword>
<dbReference type="GO" id="GO:0006508">
    <property type="term" value="P:proteolysis"/>
    <property type="evidence" value="ECO:0007669"/>
    <property type="project" value="UniProtKB-KW"/>
</dbReference>
<dbReference type="PATRIC" id="fig|46506.5.peg.799"/>
<keyword evidence="8" id="KW-1015">Disulfide bond</keyword>
<keyword evidence="2" id="KW-0645">Protease</keyword>
<reference evidence="11 12" key="1">
    <citation type="journal article" date="2016" name="BMC Genomics">
        <title>Type VI secretion systems of human gut Bacteroidales segregate into three genetic architectures, two of which are contained on mobile genetic elements.</title>
        <authorList>
            <person name="Coyne M.J."/>
            <person name="Roelofs K.G."/>
            <person name="Comstock L.E."/>
        </authorList>
    </citation>
    <scope>NUCLEOTIDE SEQUENCE [LARGE SCALE GENOMIC DNA]</scope>
    <source>
        <strain evidence="11 12">CL09T03C01</strain>
    </source>
</reference>
<keyword evidence="7" id="KW-0482">Metalloprotease</keyword>